<evidence type="ECO:0000256" key="7">
    <source>
        <dbReference type="SAM" id="Phobius"/>
    </source>
</evidence>
<gene>
    <name evidence="8" type="ORF">M427DRAFT_35407</name>
</gene>
<dbReference type="PANTHER" id="PTHR24240">
    <property type="entry name" value="OPSIN"/>
    <property type="match status" value="1"/>
</dbReference>
<name>A0A139A627_GONPJ</name>
<evidence type="ECO:0000256" key="5">
    <source>
        <dbReference type="ARBA" id="ARBA00023136"/>
    </source>
</evidence>
<dbReference type="GO" id="GO:0016020">
    <property type="term" value="C:membrane"/>
    <property type="evidence" value="ECO:0007669"/>
    <property type="project" value="UniProtKB-SubCell"/>
</dbReference>
<dbReference type="GO" id="GO:0004930">
    <property type="term" value="F:G protein-coupled receptor activity"/>
    <property type="evidence" value="ECO:0007669"/>
    <property type="project" value="UniProtKB-KW"/>
</dbReference>
<sequence>MDARPELTRDTWVAIHSGFTLAILGIITMSGLCPNFIRAKDLRKPLDFIYLNLFVFDALVLLAVAVGELGRFSIGLPYLPKVACQIEGAFVGIGGLGVLACLAQIGWERYNIVIKNVEYPLRVYQLAMVGTWVYVTTLSIAMGSIDGCVQNPGTSTCIGNWSSRDPRQMAIILISGGLLLALSSTAMLVSYGGIGKKISGLRKEVLEYTFELDSRMDAEIAQMLQSFA</sequence>
<evidence type="ECO:0000256" key="4">
    <source>
        <dbReference type="ARBA" id="ARBA00023040"/>
    </source>
</evidence>
<evidence type="ECO:0000256" key="2">
    <source>
        <dbReference type="ARBA" id="ARBA00022692"/>
    </source>
</evidence>
<feature type="transmembrane region" description="Helical" evidence="7">
    <location>
        <begin position="12"/>
        <end position="37"/>
    </location>
</feature>
<proteinExistence type="predicted"/>
<protein>
    <recommendedName>
        <fullName evidence="10">G-protein coupled receptors family 1 profile domain-containing protein</fullName>
    </recommendedName>
</protein>
<keyword evidence="4" id="KW-0807">Transducer</keyword>
<keyword evidence="3 7" id="KW-1133">Transmembrane helix</keyword>
<keyword evidence="4" id="KW-0297">G-protein coupled receptor</keyword>
<keyword evidence="2 7" id="KW-0812">Transmembrane</keyword>
<dbReference type="SUPFAM" id="SSF81321">
    <property type="entry name" value="Family A G protein-coupled receptor-like"/>
    <property type="match status" value="1"/>
</dbReference>
<dbReference type="InterPro" id="IPR000276">
    <property type="entry name" value="GPCR_Rhodpsn"/>
</dbReference>
<dbReference type="Gene3D" id="1.20.1070.10">
    <property type="entry name" value="Rhodopsin 7-helix transmembrane proteins"/>
    <property type="match status" value="1"/>
</dbReference>
<feature type="transmembrane region" description="Helical" evidence="7">
    <location>
        <begin position="126"/>
        <end position="145"/>
    </location>
</feature>
<dbReference type="EMBL" id="KQ965796">
    <property type="protein sequence ID" value="KXS11833.1"/>
    <property type="molecule type" value="Genomic_DNA"/>
</dbReference>
<dbReference type="InterPro" id="IPR050125">
    <property type="entry name" value="GPCR_opsins"/>
</dbReference>
<dbReference type="AlphaFoldDB" id="A0A139A627"/>
<dbReference type="Pfam" id="PF00001">
    <property type="entry name" value="7tm_1"/>
    <property type="match status" value="1"/>
</dbReference>
<evidence type="ECO:0000256" key="3">
    <source>
        <dbReference type="ARBA" id="ARBA00022989"/>
    </source>
</evidence>
<comment type="subcellular location">
    <subcellularLocation>
        <location evidence="1">Membrane</location>
        <topology evidence="1">Multi-pass membrane protein</topology>
    </subcellularLocation>
</comment>
<evidence type="ECO:0000313" key="9">
    <source>
        <dbReference type="Proteomes" id="UP000070544"/>
    </source>
</evidence>
<keyword evidence="6" id="KW-0675">Receptor</keyword>
<dbReference type="Proteomes" id="UP000070544">
    <property type="component" value="Unassembled WGS sequence"/>
</dbReference>
<keyword evidence="5 7" id="KW-0472">Membrane</keyword>
<evidence type="ECO:0008006" key="10">
    <source>
        <dbReference type="Google" id="ProtNLM"/>
    </source>
</evidence>
<evidence type="ECO:0000256" key="6">
    <source>
        <dbReference type="ARBA" id="ARBA00023170"/>
    </source>
</evidence>
<keyword evidence="9" id="KW-1185">Reference proteome</keyword>
<feature type="transmembrane region" description="Helical" evidence="7">
    <location>
        <begin position="169"/>
        <end position="194"/>
    </location>
</feature>
<accession>A0A139A627</accession>
<reference evidence="8 9" key="1">
    <citation type="journal article" date="2015" name="Genome Biol. Evol.">
        <title>Phylogenomic analyses indicate that early fungi evolved digesting cell walls of algal ancestors of land plants.</title>
        <authorList>
            <person name="Chang Y."/>
            <person name="Wang S."/>
            <person name="Sekimoto S."/>
            <person name="Aerts A.L."/>
            <person name="Choi C."/>
            <person name="Clum A."/>
            <person name="LaButti K.M."/>
            <person name="Lindquist E.A."/>
            <person name="Yee Ngan C."/>
            <person name="Ohm R.A."/>
            <person name="Salamov A.A."/>
            <person name="Grigoriev I.V."/>
            <person name="Spatafora J.W."/>
            <person name="Berbee M.L."/>
        </authorList>
    </citation>
    <scope>NUCLEOTIDE SEQUENCE [LARGE SCALE GENOMIC DNA]</scope>
    <source>
        <strain evidence="8 9">JEL478</strain>
    </source>
</reference>
<feature type="transmembrane region" description="Helical" evidence="7">
    <location>
        <begin position="49"/>
        <end position="66"/>
    </location>
</feature>
<dbReference type="OrthoDB" id="5985475at2759"/>
<evidence type="ECO:0000313" key="8">
    <source>
        <dbReference type="EMBL" id="KXS11833.1"/>
    </source>
</evidence>
<evidence type="ECO:0000256" key="1">
    <source>
        <dbReference type="ARBA" id="ARBA00004141"/>
    </source>
</evidence>
<organism evidence="8 9">
    <name type="scientific">Gonapodya prolifera (strain JEL478)</name>
    <name type="common">Monoblepharis prolifera</name>
    <dbReference type="NCBI Taxonomy" id="1344416"/>
    <lineage>
        <taxon>Eukaryota</taxon>
        <taxon>Fungi</taxon>
        <taxon>Fungi incertae sedis</taxon>
        <taxon>Chytridiomycota</taxon>
        <taxon>Chytridiomycota incertae sedis</taxon>
        <taxon>Monoblepharidomycetes</taxon>
        <taxon>Monoblepharidales</taxon>
        <taxon>Gonapodyaceae</taxon>
        <taxon>Gonapodya</taxon>
    </lineage>
</organism>
<feature type="transmembrane region" description="Helical" evidence="7">
    <location>
        <begin position="86"/>
        <end position="105"/>
    </location>
</feature>